<organism evidence="2 3">
    <name type="scientific">Saponaria officinalis</name>
    <name type="common">Common soapwort</name>
    <name type="synonym">Lychnis saponaria</name>
    <dbReference type="NCBI Taxonomy" id="3572"/>
    <lineage>
        <taxon>Eukaryota</taxon>
        <taxon>Viridiplantae</taxon>
        <taxon>Streptophyta</taxon>
        <taxon>Embryophyta</taxon>
        <taxon>Tracheophyta</taxon>
        <taxon>Spermatophyta</taxon>
        <taxon>Magnoliopsida</taxon>
        <taxon>eudicotyledons</taxon>
        <taxon>Gunneridae</taxon>
        <taxon>Pentapetalae</taxon>
        <taxon>Caryophyllales</taxon>
        <taxon>Caryophyllaceae</taxon>
        <taxon>Caryophylleae</taxon>
        <taxon>Saponaria</taxon>
    </lineage>
</organism>
<feature type="transmembrane region" description="Helical" evidence="1">
    <location>
        <begin position="86"/>
        <end position="104"/>
    </location>
</feature>
<gene>
    <name evidence="2" type="ORF">RND81_03G058900</name>
</gene>
<comment type="caution">
    <text evidence="2">The sequence shown here is derived from an EMBL/GenBank/DDBJ whole genome shotgun (WGS) entry which is preliminary data.</text>
</comment>
<feature type="transmembrane region" description="Helical" evidence="1">
    <location>
        <begin position="48"/>
        <end position="74"/>
    </location>
</feature>
<evidence type="ECO:0000313" key="3">
    <source>
        <dbReference type="Proteomes" id="UP001443914"/>
    </source>
</evidence>
<feature type="transmembrane region" description="Helical" evidence="1">
    <location>
        <begin position="21"/>
        <end position="42"/>
    </location>
</feature>
<evidence type="ECO:0000256" key="1">
    <source>
        <dbReference type="SAM" id="Phobius"/>
    </source>
</evidence>
<dbReference type="EMBL" id="JBDFQZ010000003">
    <property type="protein sequence ID" value="KAK9740771.1"/>
    <property type="molecule type" value="Genomic_DNA"/>
</dbReference>
<sequence>MHHLRTSCSLPLTQIQNSFAELLFISLSTLSSTPFLQLSIFCNSISDYIFAFLFLSKSQFIFIFYIFFFQTIVFKSSTHHSPKAKGIPLSLSLVYKLLCSFLVVNDLCSKHISICFCPTIYPWPY</sequence>
<keyword evidence="1" id="KW-1133">Transmembrane helix</keyword>
<dbReference type="Proteomes" id="UP001443914">
    <property type="component" value="Unassembled WGS sequence"/>
</dbReference>
<keyword evidence="1" id="KW-0812">Transmembrane</keyword>
<keyword evidence="1" id="KW-0472">Membrane</keyword>
<protein>
    <submittedName>
        <fullName evidence="2">Uncharacterized protein</fullName>
    </submittedName>
</protein>
<name>A0AAW1M503_SAPOF</name>
<evidence type="ECO:0000313" key="2">
    <source>
        <dbReference type="EMBL" id="KAK9740771.1"/>
    </source>
</evidence>
<dbReference type="AlphaFoldDB" id="A0AAW1M503"/>
<proteinExistence type="predicted"/>
<reference evidence="2" key="1">
    <citation type="submission" date="2024-03" db="EMBL/GenBank/DDBJ databases">
        <title>WGS assembly of Saponaria officinalis var. Norfolk2.</title>
        <authorList>
            <person name="Jenkins J."/>
            <person name="Shu S."/>
            <person name="Grimwood J."/>
            <person name="Barry K."/>
            <person name="Goodstein D."/>
            <person name="Schmutz J."/>
            <person name="Leebens-Mack J."/>
            <person name="Osbourn A."/>
        </authorList>
    </citation>
    <scope>NUCLEOTIDE SEQUENCE [LARGE SCALE GENOMIC DNA]</scope>
    <source>
        <strain evidence="2">JIC</strain>
    </source>
</reference>
<accession>A0AAW1M503</accession>
<keyword evidence="3" id="KW-1185">Reference proteome</keyword>